<dbReference type="SMART" id="SM00448">
    <property type="entry name" value="REC"/>
    <property type="match status" value="1"/>
</dbReference>
<name>A0AAU7LZK6_9BURK</name>
<dbReference type="PROSITE" id="PS50110">
    <property type="entry name" value="RESPONSE_REGULATORY"/>
    <property type="match status" value="1"/>
</dbReference>
<dbReference type="SUPFAM" id="SSF52172">
    <property type="entry name" value="CheY-like"/>
    <property type="match status" value="1"/>
</dbReference>
<sequence>MSATTILVEDSKALRDALMTVLHPSMGGRVIDVADTAAEALALVASHGAKWDLMILDLFLRDGTGLSVLQACRDRLPHQRIVVLTNMATPQMRRECLKLGADEVFDKSRELNKLYERCNSYQLA</sequence>
<evidence type="ECO:0000259" key="3">
    <source>
        <dbReference type="PROSITE" id="PS50110"/>
    </source>
</evidence>
<organism evidence="4">
    <name type="scientific">Polaromonas hydrogenivorans</name>
    <dbReference type="NCBI Taxonomy" id="335476"/>
    <lineage>
        <taxon>Bacteria</taxon>
        <taxon>Pseudomonadati</taxon>
        <taxon>Pseudomonadota</taxon>
        <taxon>Betaproteobacteria</taxon>
        <taxon>Burkholderiales</taxon>
        <taxon>Comamonadaceae</taxon>
        <taxon>Polaromonas</taxon>
    </lineage>
</organism>
<dbReference type="GO" id="GO:0000160">
    <property type="term" value="P:phosphorelay signal transduction system"/>
    <property type="evidence" value="ECO:0007669"/>
    <property type="project" value="InterPro"/>
</dbReference>
<keyword evidence="4" id="KW-0614">Plasmid</keyword>
<gene>
    <name evidence="4" type="ORF">ABLV49_25360</name>
</gene>
<protein>
    <submittedName>
        <fullName evidence="4">Response regulator</fullName>
    </submittedName>
</protein>
<keyword evidence="1 2" id="KW-0597">Phosphoprotein</keyword>
<reference evidence="4" key="1">
    <citation type="submission" date="2024-05" db="EMBL/GenBank/DDBJ databases">
        <authorList>
            <person name="Bunk B."/>
            <person name="Swiderski J."/>
            <person name="Sproer C."/>
            <person name="Thiel V."/>
        </authorList>
    </citation>
    <scope>NUCLEOTIDE SEQUENCE</scope>
    <source>
        <strain evidence="4">DSM 17735</strain>
        <plasmid evidence="4">p4</plasmid>
    </source>
</reference>
<dbReference type="RefSeq" id="WP_349283126.1">
    <property type="nucleotide sequence ID" value="NZ_CBCSCU010000015.1"/>
</dbReference>
<accession>A0AAU7LZK6</accession>
<proteinExistence type="predicted"/>
<evidence type="ECO:0000256" key="1">
    <source>
        <dbReference type="ARBA" id="ARBA00022553"/>
    </source>
</evidence>
<evidence type="ECO:0000256" key="2">
    <source>
        <dbReference type="PROSITE-ProRule" id="PRU00169"/>
    </source>
</evidence>
<evidence type="ECO:0000313" key="4">
    <source>
        <dbReference type="EMBL" id="XBP73137.1"/>
    </source>
</evidence>
<dbReference type="Pfam" id="PF00072">
    <property type="entry name" value="Response_reg"/>
    <property type="match status" value="1"/>
</dbReference>
<feature type="modified residue" description="4-aspartylphosphate" evidence="2">
    <location>
        <position position="57"/>
    </location>
</feature>
<dbReference type="InterPro" id="IPR050595">
    <property type="entry name" value="Bact_response_regulator"/>
</dbReference>
<dbReference type="InterPro" id="IPR001789">
    <property type="entry name" value="Sig_transdc_resp-reg_receiver"/>
</dbReference>
<dbReference type="EMBL" id="CP157679">
    <property type="protein sequence ID" value="XBP73137.1"/>
    <property type="molecule type" value="Genomic_DNA"/>
</dbReference>
<dbReference type="AlphaFoldDB" id="A0AAU7LZK6"/>
<dbReference type="Gene3D" id="3.40.50.2300">
    <property type="match status" value="1"/>
</dbReference>
<dbReference type="PANTHER" id="PTHR44591:SF3">
    <property type="entry name" value="RESPONSE REGULATORY DOMAIN-CONTAINING PROTEIN"/>
    <property type="match status" value="1"/>
</dbReference>
<feature type="domain" description="Response regulatory" evidence="3">
    <location>
        <begin position="4"/>
        <end position="122"/>
    </location>
</feature>
<dbReference type="PANTHER" id="PTHR44591">
    <property type="entry name" value="STRESS RESPONSE REGULATOR PROTEIN 1"/>
    <property type="match status" value="1"/>
</dbReference>
<dbReference type="InterPro" id="IPR011006">
    <property type="entry name" value="CheY-like_superfamily"/>
</dbReference>
<geneLocation type="plasmid" evidence="4">
    <name>p4</name>
</geneLocation>
<dbReference type="CDD" id="cd00156">
    <property type="entry name" value="REC"/>
    <property type="match status" value="1"/>
</dbReference>